<feature type="transmembrane region" description="Helical" evidence="1">
    <location>
        <begin position="108"/>
        <end position="129"/>
    </location>
</feature>
<accession>A0AAE4AYK2</accession>
<keyword evidence="1" id="KW-0812">Transmembrane</keyword>
<dbReference type="AlphaFoldDB" id="A0AAE4AYK2"/>
<keyword evidence="3" id="KW-1185">Reference proteome</keyword>
<evidence type="ECO:0000313" key="2">
    <source>
        <dbReference type="EMBL" id="MDQ0365133.1"/>
    </source>
</evidence>
<feature type="transmembrane region" description="Helical" evidence="1">
    <location>
        <begin position="47"/>
        <end position="67"/>
    </location>
</feature>
<sequence length="136" mass="13933">MIKGYAVLVPAAALTALLLQTLGTDPLGGSGGYLPSGILVDYWDDLSWTATLVTVVAGVAGALLIAANRAVLTAGVMIALALVPTAALVGVGLVTGDLDLATRAGLRWLHDAGIVLITATAVLMPIRVYRRRGLKM</sequence>
<reference evidence="2 3" key="1">
    <citation type="submission" date="2023-07" db="EMBL/GenBank/DDBJ databases">
        <title>Sequencing the genomes of 1000 actinobacteria strains.</title>
        <authorList>
            <person name="Klenk H.-P."/>
        </authorList>
    </citation>
    <scope>NUCLEOTIDE SEQUENCE [LARGE SCALE GENOMIC DNA]</scope>
    <source>
        <strain evidence="2 3">DSM 44709</strain>
    </source>
</reference>
<evidence type="ECO:0000256" key="1">
    <source>
        <dbReference type="SAM" id="Phobius"/>
    </source>
</evidence>
<comment type="caution">
    <text evidence="2">The sequence shown here is derived from an EMBL/GenBank/DDBJ whole genome shotgun (WGS) entry which is preliminary data.</text>
</comment>
<keyword evidence="1" id="KW-0472">Membrane</keyword>
<dbReference type="Proteomes" id="UP001240236">
    <property type="component" value="Unassembled WGS sequence"/>
</dbReference>
<dbReference type="EMBL" id="JAUSUZ010000001">
    <property type="protein sequence ID" value="MDQ0365133.1"/>
    <property type="molecule type" value="Genomic_DNA"/>
</dbReference>
<keyword evidence="1" id="KW-1133">Transmembrane helix</keyword>
<organism evidence="2 3">
    <name type="scientific">Catenuloplanes indicus</name>
    <dbReference type="NCBI Taxonomy" id="137267"/>
    <lineage>
        <taxon>Bacteria</taxon>
        <taxon>Bacillati</taxon>
        <taxon>Actinomycetota</taxon>
        <taxon>Actinomycetes</taxon>
        <taxon>Micromonosporales</taxon>
        <taxon>Micromonosporaceae</taxon>
        <taxon>Catenuloplanes</taxon>
    </lineage>
</organism>
<dbReference type="InterPro" id="IPR005240">
    <property type="entry name" value="DUF389"/>
</dbReference>
<dbReference type="Pfam" id="PF04087">
    <property type="entry name" value="DUF389"/>
    <property type="match status" value="1"/>
</dbReference>
<name>A0AAE4AYK2_9ACTN</name>
<evidence type="ECO:0000313" key="3">
    <source>
        <dbReference type="Proteomes" id="UP001240236"/>
    </source>
</evidence>
<protein>
    <submittedName>
        <fullName evidence="2">Membrane protein</fullName>
    </submittedName>
</protein>
<proteinExistence type="predicted"/>
<feature type="transmembrane region" description="Helical" evidence="1">
    <location>
        <begin position="74"/>
        <end position="96"/>
    </location>
</feature>
<gene>
    <name evidence="2" type="ORF">J2S42_001802</name>
</gene>